<dbReference type="Pfam" id="PF00561">
    <property type="entry name" value="Abhydrolase_1"/>
    <property type="match status" value="1"/>
</dbReference>
<reference evidence="3" key="1">
    <citation type="journal article" date="2019" name="Int. J. Syst. Evol. Microbiol.">
        <title>The Global Catalogue of Microorganisms (GCM) 10K type strain sequencing project: providing services to taxonomists for standard genome sequencing and annotation.</title>
        <authorList>
            <consortium name="The Broad Institute Genomics Platform"/>
            <consortium name="The Broad Institute Genome Sequencing Center for Infectious Disease"/>
            <person name="Wu L."/>
            <person name="Ma J."/>
        </authorList>
    </citation>
    <scope>NUCLEOTIDE SEQUENCE [LARGE SCALE GENOMIC DNA]</scope>
    <source>
        <strain evidence="3">JCM 17782</strain>
    </source>
</reference>
<protein>
    <submittedName>
        <fullName evidence="2">Alpha/beta fold hydrolase</fullName>
    </submittedName>
</protein>
<dbReference type="PANTHER" id="PTHR43798:SF5">
    <property type="entry name" value="MONOACYLGLYCEROL LIPASE ABHD6"/>
    <property type="match status" value="1"/>
</dbReference>
<accession>A0ABP8R9Z8</accession>
<comment type="caution">
    <text evidence="2">The sequence shown here is derived from an EMBL/GenBank/DDBJ whole genome shotgun (WGS) entry which is preliminary data.</text>
</comment>
<dbReference type="PRINTS" id="PR00412">
    <property type="entry name" value="EPOXHYDRLASE"/>
</dbReference>
<name>A0ABP8R9Z8_9MYCO</name>
<dbReference type="GO" id="GO:0016787">
    <property type="term" value="F:hydrolase activity"/>
    <property type="evidence" value="ECO:0007669"/>
    <property type="project" value="UniProtKB-KW"/>
</dbReference>
<evidence type="ECO:0000259" key="1">
    <source>
        <dbReference type="Pfam" id="PF00561"/>
    </source>
</evidence>
<keyword evidence="3" id="KW-1185">Reference proteome</keyword>
<dbReference type="EMBL" id="BAABGF010000001">
    <property type="protein sequence ID" value="GAA4532183.1"/>
    <property type="molecule type" value="Genomic_DNA"/>
</dbReference>
<dbReference type="PANTHER" id="PTHR43798">
    <property type="entry name" value="MONOACYLGLYCEROL LIPASE"/>
    <property type="match status" value="1"/>
</dbReference>
<dbReference type="PRINTS" id="PR00111">
    <property type="entry name" value="ABHYDROLASE"/>
</dbReference>
<sequence length="274" mass="28715">MTANAARYIDTVLGKIRVQVSPGTGPAVLLWPSLLMTGDLWAGQAARFGASHRLVLIDPPGHGGSERLRSAFTFADCARCVVDLLNGLGIAKAHFVGNSWGGMIGATFAARYPDRVDRAVLMNCTASKAGSAQKAKYAAMLRVAAVLGGIRPPLTRSALRAFLGPTTLRTRPDVVQTVRASLRAVNIDSARWAVRSVVPARPDQHALLGTIAAPVLVVAGAEDATFPAAETRAMAESIPDASFTVLDGIAHLAALEDPARVNGVLDAFLFGTAR</sequence>
<dbReference type="InterPro" id="IPR029058">
    <property type="entry name" value="AB_hydrolase_fold"/>
</dbReference>
<dbReference type="InterPro" id="IPR000639">
    <property type="entry name" value="Epox_hydrolase-like"/>
</dbReference>
<dbReference type="InterPro" id="IPR050266">
    <property type="entry name" value="AB_hydrolase_sf"/>
</dbReference>
<gene>
    <name evidence="2" type="ORF">GCM10023161_01090</name>
</gene>
<feature type="domain" description="AB hydrolase-1" evidence="1">
    <location>
        <begin position="26"/>
        <end position="258"/>
    </location>
</feature>
<dbReference type="Proteomes" id="UP001501417">
    <property type="component" value="Unassembled WGS sequence"/>
</dbReference>
<dbReference type="Gene3D" id="3.40.50.1820">
    <property type="entry name" value="alpha/beta hydrolase"/>
    <property type="match status" value="1"/>
</dbReference>
<proteinExistence type="predicted"/>
<evidence type="ECO:0000313" key="2">
    <source>
        <dbReference type="EMBL" id="GAA4532183.1"/>
    </source>
</evidence>
<evidence type="ECO:0000313" key="3">
    <source>
        <dbReference type="Proteomes" id="UP001501417"/>
    </source>
</evidence>
<organism evidence="2 3">
    <name type="scientific">Mycobacterium paraffinicum</name>
    <dbReference type="NCBI Taxonomy" id="53378"/>
    <lineage>
        <taxon>Bacteria</taxon>
        <taxon>Bacillati</taxon>
        <taxon>Actinomycetota</taxon>
        <taxon>Actinomycetes</taxon>
        <taxon>Mycobacteriales</taxon>
        <taxon>Mycobacteriaceae</taxon>
        <taxon>Mycobacterium</taxon>
    </lineage>
</organism>
<dbReference type="SUPFAM" id="SSF53474">
    <property type="entry name" value="alpha/beta-Hydrolases"/>
    <property type="match status" value="1"/>
</dbReference>
<dbReference type="InterPro" id="IPR000073">
    <property type="entry name" value="AB_hydrolase_1"/>
</dbReference>
<keyword evidence="2" id="KW-0378">Hydrolase</keyword>